<dbReference type="EMBL" id="FO082269">
    <property type="protein sequence ID" value="CCO17981.1"/>
    <property type="molecule type" value="Genomic_DNA"/>
</dbReference>
<evidence type="ECO:0000256" key="3">
    <source>
        <dbReference type="ARBA" id="ARBA00022989"/>
    </source>
</evidence>
<feature type="transmembrane region" description="Helical" evidence="6">
    <location>
        <begin position="97"/>
        <end position="119"/>
    </location>
</feature>
<evidence type="ECO:0000256" key="2">
    <source>
        <dbReference type="ARBA" id="ARBA00022692"/>
    </source>
</evidence>
<accession>K8EIY7</accession>
<feature type="transmembrane region" description="Helical" evidence="6">
    <location>
        <begin position="279"/>
        <end position="295"/>
    </location>
</feature>
<keyword evidence="8" id="KW-1185">Reference proteome</keyword>
<dbReference type="GeneID" id="19013235"/>
<keyword evidence="3 6" id="KW-1133">Transmembrane helix</keyword>
<feature type="region of interest" description="Disordered" evidence="5">
    <location>
        <begin position="412"/>
        <end position="432"/>
    </location>
</feature>
<evidence type="ECO:0000313" key="7">
    <source>
        <dbReference type="EMBL" id="CCO17981.1"/>
    </source>
</evidence>
<dbReference type="KEGG" id="bpg:Bathy10g01590"/>
<proteinExistence type="predicted"/>
<evidence type="ECO:0000256" key="1">
    <source>
        <dbReference type="ARBA" id="ARBA00004141"/>
    </source>
</evidence>
<comment type="subcellular location">
    <subcellularLocation>
        <location evidence="1">Membrane</location>
        <topology evidence="1">Multi-pass membrane protein</topology>
    </subcellularLocation>
</comment>
<feature type="transmembrane region" description="Helical" evidence="6">
    <location>
        <begin position="344"/>
        <end position="361"/>
    </location>
</feature>
<dbReference type="OrthoDB" id="408493at2759"/>
<keyword evidence="2 6" id="KW-0812">Transmembrane</keyword>
<keyword evidence="4 6" id="KW-0472">Membrane</keyword>
<dbReference type="RefSeq" id="XP_007510448.1">
    <property type="nucleotide sequence ID" value="XM_007510386.1"/>
</dbReference>
<evidence type="ECO:0000256" key="6">
    <source>
        <dbReference type="SAM" id="Phobius"/>
    </source>
</evidence>
<feature type="transmembrane region" description="Helical" evidence="6">
    <location>
        <begin position="51"/>
        <end position="76"/>
    </location>
</feature>
<feature type="transmembrane region" description="Helical" evidence="6">
    <location>
        <begin position="246"/>
        <end position="267"/>
    </location>
</feature>
<dbReference type="eggNOG" id="KOG2234">
    <property type="taxonomic scope" value="Eukaryota"/>
</dbReference>
<feature type="transmembrane region" description="Helical" evidence="6">
    <location>
        <begin position="315"/>
        <end position="337"/>
    </location>
</feature>
<protein>
    <recommendedName>
        <fullName evidence="9">Nucleotide-sugar transporter</fullName>
    </recommendedName>
</protein>
<evidence type="ECO:0000256" key="4">
    <source>
        <dbReference type="ARBA" id="ARBA00023136"/>
    </source>
</evidence>
<evidence type="ECO:0000313" key="8">
    <source>
        <dbReference type="Proteomes" id="UP000198341"/>
    </source>
</evidence>
<feature type="transmembrane region" description="Helical" evidence="6">
    <location>
        <begin position="20"/>
        <end position="39"/>
    </location>
</feature>
<dbReference type="Proteomes" id="UP000198341">
    <property type="component" value="Chromosome 10"/>
</dbReference>
<sequence length="459" mass="50244">MSSSSSSSSSSYYTPTQKLLLFLQVLTTCSLSLLTQFTLKQNTSDPSNTKFAYNSLTVPFFAELGKLVLSLVLFYWTREERTKTSGIKTTLDVSNSTVFMAAVPASLYAISNNLNFFVIADLGAFSYQMLNQLKIVVTACAFKIMMKKHLTKLQWRMMILLTVGCMISQLGAKEGGSGEHVRFADDRHIFAGAAMTRRRGASPYSSMSSLASSSVSSVLDNEEERTKRRILLASSFSDYGRLTQGYVLESFAIVASSIAGVCVEMFLKNTPNPFYFQNALLYGWGTMITFASLVWETNAFENGVHYELFRGHTLVSLALVANSAFGGIATSAVMKYLDVIAKTFATTVSLFIVAFVSIAYLGETVRAELFLGVVVAAIAIEGYYHGPALIDEDPNTVLEKKERKKKGARELNSDFTLGGFGNDDDDEVTDPGAFEDAAKNEMNIEEDSIINSSAKDAVV</sequence>
<dbReference type="InterPro" id="IPR007271">
    <property type="entry name" value="Nuc_sug_transpt"/>
</dbReference>
<evidence type="ECO:0000256" key="5">
    <source>
        <dbReference type="SAM" id="MobiDB-lite"/>
    </source>
</evidence>
<name>K8EIY7_9CHLO</name>
<dbReference type="PANTHER" id="PTHR10231">
    <property type="entry name" value="NUCLEOTIDE-SUGAR TRANSMEMBRANE TRANSPORTER"/>
    <property type="match status" value="1"/>
</dbReference>
<reference evidence="7 8" key="1">
    <citation type="submission" date="2011-10" db="EMBL/GenBank/DDBJ databases">
        <authorList>
            <person name="Genoscope - CEA"/>
        </authorList>
    </citation>
    <scope>NUCLEOTIDE SEQUENCE [LARGE SCALE GENOMIC DNA]</scope>
    <source>
        <strain evidence="7 8">RCC 1105</strain>
    </source>
</reference>
<dbReference type="Pfam" id="PF04142">
    <property type="entry name" value="Nuc_sug_transp"/>
    <property type="match status" value="1"/>
</dbReference>
<dbReference type="GO" id="GO:0000139">
    <property type="term" value="C:Golgi membrane"/>
    <property type="evidence" value="ECO:0007669"/>
    <property type="project" value="InterPro"/>
</dbReference>
<dbReference type="GO" id="GO:0015165">
    <property type="term" value="F:pyrimidine nucleotide-sugar transmembrane transporter activity"/>
    <property type="evidence" value="ECO:0007669"/>
    <property type="project" value="InterPro"/>
</dbReference>
<evidence type="ECO:0008006" key="9">
    <source>
        <dbReference type="Google" id="ProtNLM"/>
    </source>
</evidence>
<organism evidence="7 8">
    <name type="scientific">Bathycoccus prasinos</name>
    <dbReference type="NCBI Taxonomy" id="41875"/>
    <lineage>
        <taxon>Eukaryota</taxon>
        <taxon>Viridiplantae</taxon>
        <taxon>Chlorophyta</taxon>
        <taxon>Mamiellophyceae</taxon>
        <taxon>Mamiellales</taxon>
        <taxon>Bathycoccaceae</taxon>
        <taxon>Bathycoccus</taxon>
    </lineage>
</organism>
<gene>
    <name evidence="7" type="ordered locus">Bathy10g01590</name>
</gene>
<dbReference type="AlphaFoldDB" id="K8EIY7"/>